<dbReference type="AlphaFoldDB" id="A0A5C6UJ29"/>
<dbReference type="Pfam" id="PF04909">
    <property type="entry name" value="Amidohydro_2"/>
    <property type="match status" value="1"/>
</dbReference>
<comment type="caution">
    <text evidence="3">The sequence shown here is derived from an EMBL/GenBank/DDBJ whole genome shotgun (WGS) entry which is preliminary data.</text>
</comment>
<dbReference type="GO" id="GO:0016787">
    <property type="term" value="F:hydrolase activity"/>
    <property type="evidence" value="ECO:0007669"/>
    <property type="project" value="UniProtKB-KW"/>
</dbReference>
<evidence type="ECO:0000259" key="2">
    <source>
        <dbReference type="Pfam" id="PF04909"/>
    </source>
</evidence>
<protein>
    <submittedName>
        <fullName evidence="3">Amidohydrolase family protein</fullName>
    </submittedName>
</protein>
<dbReference type="InterPro" id="IPR032466">
    <property type="entry name" value="Metal_Hydrolase"/>
</dbReference>
<sequence length="279" mass="31062">MIQRNGAVVDSHVHLWSPTAAFHQWPGTDLPAIHRQFGLDDLSAAGRSVDRFVVVQAQPDVRETEWLLDQAAGDARILGIVGWLPLDAPDATIEIERLARRPGLVGLRPMLQNMPDARWILRDCVQPALLAMAAQGLAFDALVQPHHLAVVHILATRHPTLRIVVDHGAKPAIGRGDDAAWRGGIAALGRLPNIWCKLSGLWTEQDAGADRTVCRPYIEHLLHSFPGRVMWGSDWPVLLLSGDRYDDWLGYAREVVRSTTPDEVDAVFGETAREFYRRR</sequence>
<comment type="similarity">
    <text evidence="1">Belongs to the metallo-dependent hydrolases superfamily.</text>
</comment>
<dbReference type="EMBL" id="VOQR01000001">
    <property type="protein sequence ID" value="TXC72669.1"/>
    <property type="molecule type" value="Genomic_DNA"/>
</dbReference>
<dbReference type="InterPro" id="IPR052350">
    <property type="entry name" value="Metallo-dep_Lactonases"/>
</dbReference>
<dbReference type="Proteomes" id="UP000321250">
    <property type="component" value="Unassembled WGS sequence"/>
</dbReference>
<evidence type="ECO:0000313" key="4">
    <source>
        <dbReference type="Proteomes" id="UP000321250"/>
    </source>
</evidence>
<reference evidence="3 4" key="1">
    <citation type="journal article" date="2013" name="Antonie Van Leeuwenhoek">
        <title>Sphingomonas ginsenosidivorax sp. nov., with the ability to transform ginsenosides.</title>
        <authorList>
            <person name="Jin X.F."/>
            <person name="Kim J.K."/>
            <person name="Liu Q.M."/>
            <person name="Kang M.S."/>
            <person name="He D."/>
            <person name="Jin F.X."/>
            <person name="Kim S.C."/>
            <person name="Im W.T."/>
        </authorList>
    </citation>
    <scope>NUCLEOTIDE SEQUENCE [LARGE SCALE GENOMIC DNA]</scope>
    <source>
        <strain evidence="3 4">KHI67</strain>
    </source>
</reference>
<accession>A0A5C6UJ29</accession>
<dbReference type="Gene3D" id="3.20.20.140">
    <property type="entry name" value="Metal-dependent hydrolases"/>
    <property type="match status" value="1"/>
</dbReference>
<evidence type="ECO:0000256" key="1">
    <source>
        <dbReference type="ARBA" id="ARBA00038310"/>
    </source>
</evidence>
<gene>
    <name evidence="3" type="ORF">FSB78_00515</name>
</gene>
<name>A0A5C6UJ29_9SPHN</name>
<feature type="domain" description="Amidohydrolase-related" evidence="2">
    <location>
        <begin position="9"/>
        <end position="278"/>
    </location>
</feature>
<keyword evidence="4" id="KW-1185">Reference proteome</keyword>
<organism evidence="3 4">
    <name type="scientific">Sphingomonas ginsenosidivorax</name>
    <dbReference type="NCBI Taxonomy" id="862135"/>
    <lineage>
        <taxon>Bacteria</taxon>
        <taxon>Pseudomonadati</taxon>
        <taxon>Pseudomonadota</taxon>
        <taxon>Alphaproteobacteria</taxon>
        <taxon>Sphingomonadales</taxon>
        <taxon>Sphingomonadaceae</taxon>
        <taxon>Sphingomonas</taxon>
    </lineage>
</organism>
<proteinExistence type="inferred from homology"/>
<dbReference type="SUPFAM" id="SSF51556">
    <property type="entry name" value="Metallo-dependent hydrolases"/>
    <property type="match status" value="1"/>
</dbReference>
<keyword evidence="3" id="KW-0378">Hydrolase</keyword>
<dbReference type="OrthoDB" id="9787654at2"/>
<dbReference type="InterPro" id="IPR006680">
    <property type="entry name" value="Amidohydro-rel"/>
</dbReference>
<dbReference type="PANTHER" id="PTHR43569">
    <property type="entry name" value="AMIDOHYDROLASE"/>
    <property type="match status" value="1"/>
</dbReference>
<dbReference type="PANTHER" id="PTHR43569:SF2">
    <property type="entry name" value="AMIDOHYDROLASE-RELATED DOMAIN-CONTAINING PROTEIN"/>
    <property type="match status" value="1"/>
</dbReference>
<evidence type="ECO:0000313" key="3">
    <source>
        <dbReference type="EMBL" id="TXC72669.1"/>
    </source>
</evidence>